<accession>A0A5Q2QDH6</accession>
<comment type="similarity">
    <text evidence="2 15">Belongs to the phenylalanyl-tRNA synthetase beta subunit family. Type 1 subfamily.</text>
</comment>
<dbReference type="HAMAP" id="MF_00283">
    <property type="entry name" value="Phe_tRNA_synth_beta1"/>
    <property type="match status" value="1"/>
</dbReference>
<dbReference type="SMART" id="SM00874">
    <property type="entry name" value="B5"/>
    <property type="match status" value="1"/>
</dbReference>
<dbReference type="InterPro" id="IPR005121">
    <property type="entry name" value="Fdx_antiC-bd"/>
</dbReference>
<name>A0A5Q2QDH6_9GAMM</name>
<dbReference type="GO" id="GO:0006432">
    <property type="term" value="P:phenylalanyl-tRNA aminoacylation"/>
    <property type="evidence" value="ECO:0007669"/>
    <property type="project" value="UniProtKB-UniRule"/>
</dbReference>
<dbReference type="InterPro" id="IPR005147">
    <property type="entry name" value="tRNA_synthase_B5-dom"/>
</dbReference>
<feature type="domain" description="FDX-ACB" evidence="18">
    <location>
        <begin position="692"/>
        <end position="784"/>
    </location>
</feature>
<dbReference type="GO" id="GO:0009328">
    <property type="term" value="C:phenylalanine-tRNA ligase complex"/>
    <property type="evidence" value="ECO:0007669"/>
    <property type="project" value="TreeGrafter"/>
</dbReference>
<dbReference type="Proteomes" id="UP000388235">
    <property type="component" value="Chromosome"/>
</dbReference>
<keyword evidence="21" id="KW-1185">Reference proteome</keyword>
<dbReference type="Pfam" id="PF03147">
    <property type="entry name" value="FDX-ACB"/>
    <property type="match status" value="1"/>
</dbReference>
<dbReference type="SUPFAM" id="SSF55681">
    <property type="entry name" value="Class II aaRS and biotin synthetases"/>
    <property type="match status" value="1"/>
</dbReference>
<evidence type="ECO:0000256" key="14">
    <source>
        <dbReference type="ARBA" id="ARBA00049255"/>
    </source>
</evidence>
<dbReference type="FunFam" id="3.50.40.10:FF:000001">
    <property type="entry name" value="Phenylalanine--tRNA ligase beta subunit"/>
    <property type="match status" value="1"/>
</dbReference>
<dbReference type="InterPro" id="IPR045864">
    <property type="entry name" value="aa-tRNA-synth_II/BPL/LPL"/>
</dbReference>
<evidence type="ECO:0000313" key="20">
    <source>
        <dbReference type="EMBL" id="QGG80076.1"/>
    </source>
</evidence>
<keyword evidence="8 15" id="KW-0547">Nucleotide-binding</keyword>
<dbReference type="Gene3D" id="3.50.40.10">
    <property type="entry name" value="Phenylalanyl-trna Synthetase, Chain B, domain 3"/>
    <property type="match status" value="1"/>
</dbReference>
<dbReference type="CDD" id="cd02796">
    <property type="entry name" value="tRNA_bind_bactPheRS"/>
    <property type="match status" value="1"/>
</dbReference>
<dbReference type="Gene3D" id="3.30.70.380">
    <property type="entry name" value="Ferrodoxin-fold anticodon-binding domain"/>
    <property type="match status" value="1"/>
</dbReference>
<evidence type="ECO:0000256" key="12">
    <source>
        <dbReference type="ARBA" id="ARBA00022917"/>
    </source>
</evidence>
<keyword evidence="10 15" id="KW-0460">Magnesium</keyword>
<dbReference type="SUPFAM" id="SSF56037">
    <property type="entry name" value="PheT/TilS domain"/>
    <property type="match status" value="1"/>
</dbReference>
<dbReference type="NCBIfam" id="TIGR00472">
    <property type="entry name" value="pheT_bact"/>
    <property type="match status" value="1"/>
</dbReference>
<dbReference type="OrthoDB" id="9805455at2"/>
<evidence type="ECO:0000313" key="21">
    <source>
        <dbReference type="Proteomes" id="UP000388235"/>
    </source>
</evidence>
<dbReference type="PROSITE" id="PS51447">
    <property type="entry name" value="FDX_ACB"/>
    <property type="match status" value="1"/>
</dbReference>
<dbReference type="InterPro" id="IPR041616">
    <property type="entry name" value="PheRS_beta_core"/>
</dbReference>
<keyword evidence="6 15" id="KW-0436">Ligase</keyword>
<dbReference type="GO" id="GO:0000287">
    <property type="term" value="F:magnesium ion binding"/>
    <property type="evidence" value="ECO:0007669"/>
    <property type="project" value="UniProtKB-UniRule"/>
</dbReference>
<dbReference type="InterPro" id="IPR009061">
    <property type="entry name" value="DNA-bd_dom_put_sf"/>
</dbReference>
<dbReference type="Gene3D" id="3.30.930.10">
    <property type="entry name" value="Bira Bifunctional Protein, Domain 2"/>
    <property type="match status" value="1"/>
</dbReference>
<feature type="binding site" evidence="15">
    <location>
        <position position="459"/>
    </location>
    <ligand>
        <name>Mg(2+)</name>
        <dbReference type="ChEBI" id="CHEBI:18420"/>
        <note>shared with alpha subunit</note>
    </ligand>
</feature>
<dbReference type="GO" id="GO:0000049">
    <property type="term" value="F:tRNA binding"/>
    <property type="evidence" value="ECO:0007669"/>
    <property type="project" value="UniProtKB-UniRule"/>
</dbReference>
<dbReference type="GO" id="GO:0004826">
    <property type="term" value="F:phenylalanine-tRNA ligase activity"/>
    <property type="evidence" value="ECO:0007669"/>
    <property type="project" value="UniProtKB-UniRule"/>
</dbReference>
<dbReference type="AlphaFoldDB" id="A0A5Q2QDH6"/>
<evidence type="ECO:0000256" key="4">
    <source>
        <dbReference type="ARBA" id="ARBA00022490"/>
    </source>
</evidence>
<dbReference type="SMART" id="SM00873">
    <property type="entry name" value="B3_4"/>
    <property type="match status" value="1"/>
</dbReference>
<dbReference type="Pfam" id="PF03484">
    <property type="entry name" value="B5"/>
    <property type="match status" value="1"/>
</dbReference>
<dbReference type="FunFam" id="2.40.50.140:FF:000045">
    <property type="entry name" value="Phenylalanine--tRNA ligase beta subunit"/>
    <property type="match status" value="1"/>
</dbReference>
<dbReference type="InterPro" id="IPR045060">
    <property type="entry name" value="Phe-tRNA-ligase_IIc_bsu"/>
</dbReference>
<dbReference type="InterPro" id="IPR012340">
    <property type="entry name" value="NA-bd_OB-fold"/>
</dbReference>
<evidence type="ECO:0000256" key="16">
    <source>
        <dbReference type="PROSITE-ProRule" id="PRU00209"/>
    </source>
</evidence>
<dbReference type="InterPro" id="IPR004532">
    <property type="entry name" value="Phe-tRNA-ligase_IIc_bsu_bact"/>
</dbReference>
<dbReference type="Pfam" id="PF17759">
    <property type="entry name" value="tRNA_synthFbeta"/>
    <property type="match status" value="1"/>
</dbReference>
<protein>
    <recommendedName>
        <fullName evidence="15">Phenylalanine--tRNA ligase beta subunit</fullName>
        <ecNumber evidence="15">6.1.1.20</ecNumber>
    </recommendedName>
    <alternativeName>
        <fullName evidence="15">Phenylalanyl-tRNA synthetase beta subunit</fullName>
        <shortName evidence="15">PheRS</shortName>
    </alternativeName>
</protein>
<comment type="subcellular location">
    <subcellularLocation>
        <location evidence="1 15">Cytoplasm</location>
    </subcellularLocation>
</comment>
<dbReference type="Gene3D" id="2.40.50.140">
    <property type="entry name" value="Nucleic acid-binding proteins"/>
    <property type="match status" value="1"/>
</dbReference>
<proteinExistence type="inferred from homology"/>
<feature type="domain" description="TRNA-binding" evidence="17">
    <location>
        <begin position="39"/>
        <end position="147"/>
    </location>
</feature>
<dbReference type="SUPFAM" id="SSF50249">
    <property type="entry name" value="Nucleic acid-binding proteins"/>
    <property type="match status" value="1"/>
</dbReference>
<keyword evidence="9 15" id="KW-0067">ATP-binding</keyword>
<dbReference type="Pfam" id="PF03483">
    <property type="entry name" value="B3_4"/>
    <property type="match status" value="1"/>
</dbReference>
<dbReference type="InterPro" id="IPR005146">
    <property type="entry name" value="B3/B4_tRNA-bd"/>
</dbReference>
<evidence type="ECO:0000256" key="15">
    <source>
        <dbReference type="HAMAP-Rule" id="MF_00283"/>
    </source>
</evidence>
<dbReference type="SMART" id="SM00896">
    <property type="entry name" value="FDX-ACB"/>
    <property type="match status" value="1"/>
</dbReference>
<keyword evidence="11 16" id="KW-0694">RNA-binding</keyword>
<feature type="binding site" evidence="15">
    <location>
        <position position="463"/>
    </location>
    <ligand>
        <name>Mg(2+)</name>
        <dbReference type="ChEBI" id="CHEBI:18420"/>
        <note>shared with alpha subunit</note>
    </ligand>
</feature>
<evidence type="ECO:0000256" key="9">
    <source>
        <dbReference type="ARBA" id="ARBA00022840"/>
    </source>
</evidence>
<dbReference type="PANTHER" id="PTHR10947">
    <property type="entry name" value="PHENYLALANYL-TRNA SYNTHETASE BETA CHAIN AND LEUCINE-RICH REPEAT-CONTAINING PROTEIN 47"/>
    <property type="match status" value="1"/>
</dbReference>
<keyword evidence="4 15" id="KW-0963">Cytoplasm</keyword>
<dbReference type="SUPFAM" id="SSF54991">
    <property type="entry name" value="Anticodon-binding domain of PheRS"/>
    <property type="match status" value="1"/>
</dbReference>
<feature type="binding site" evidence="15">
    <location>
        <position position="453"/>
    </location>
    <ligand>
        <name>Mg(2+)</name>
        <dbReference type="ChEBI" id="CHEBI:18420"/>
        <note>shared with alpha subunit</note>
    </ligand>
</feature>
<evidence type="ECO:0000256" key="7">
    <source>
        <dbReference type="ARBA" id="ARBA00022723"/>
    </source>
</evidence>
<dbReference type="InterPro" id="IPR002547">
    <property type="entry name" value="tRNA-bd_dom"/>
</dbReference>
<dbReference type="PROSITE" id="PS50886">
    <property type="entry name" value="TRBD"/>
    <property type="match status" value="1"/>
</dbReference>
<dbReference type="InterPro" id="IPR036690">
    <property type="entry name" value="Fdx_antiC-bd_sf"/>
</dbReference>
<dbReference type="EC" id="6.1.1.20" evidence="15"/>
<evidence type="ECO:0000256" key="6">
    <source>
        <dbReference type="ARBA" id="ARBA00022598"/>
    </source>
</evidence>
<dbReference type="RefSeq" id="WP_153713580.1">
    <property type="nucleotide sequence ID" value="NZ_CP045871.1"/>
</dbReference>
<comment type="subunit">
    <text evidence="3 15">Tetramer of two alpha and two beta subunits.</text>
</comment>
<dbReference type="InterPro" id="IPR020825">
    <property type="entry name" value="Phe-tRNA_synthase-like_B3/B4"/>
</dbReference>
<dbReference type="Pfam" id="PF01588">
    <property type="entry name" value="tRNA_bind"/>
    <property type="match status" value="1"/>
</dbReference>
<sequence>MLVSEKWLRSWVNPAATTDQIVSLLTFAGLEVDGVSAPCKPFTDVVVARIDAIEPHPDADKLRVCSVNDGTDLHQVVCGAANARVGLVAPLARVGAKLDDSFKIKKAKLRGVESLGMLCGADELGLSEVRDGLMELPADAAIGAPLRDYLGLDDALIDIDLTPNRGDCFGLRGIAREVGVLTSTAVNEPSIKPIAAAIDAQVPVVLDDPAGCPRYLSRVIQGVDLSVASPDWLIERLRRAGVRSIDPAVDVTNYVMMELGQPMHAFDRSQIDTGIVVRRARDGEQLTLLDGKVVELGAEVLIIADHTKPLALAGIMGGEHSGVAATTTDLLLEVAWFNPLTIAGRARRFGLHTDASQRYERGVDSQLQAQAMERATQLLLDIVGGQAGAVVEAVSQAHVPAPRVVELRADRLAAQLDLHIPADTVTDILTRLGMNPVVAEGTWRCTAPSWRHDIAIEQDLVEEVARVYGYDNLPSKMPAATNGMPRLAEAIRDKNRIRSQLVDLGLNEVITYSFVHPNQHNHFHDDNAVMDLANPITADMVRMRQSMLPGLTQTAAYNLNRQHKGVSIFEIGQCFAGAVDALEQKDRLGVLMSGDVNQWDWQSPSRSVDFYDVKGVVEGLVADGLSFEPAQRQGMHPGRTANVLINGEVVGFIGALHPQLASTLDLPDATYVADLSLAAVAHANVASFKPLSKFPSSGRDFALLVGGQSWAAIREVIAASAGPLLDSVVLFDVYEGKGLPEGMKSLAVHLSWRDADATLEEAVLNAAADNVLAALSEQLGVTLR</sequence>
<dbReference type="EMBL" id="CP045871">
    <property type="protein sequence ID" value="QGG80076.1"/>
    <property type="molecule type" value="Genomic_DNA"/>
</dbReference>
<evidence type="ECO:0000256" key="8">
    <source>
        <dbReference type="ARBA" id="ARBA00022741"/>
    </source>
</evidence>
<evidence type="ECO:0000256" key="1">
    <source>
        <dbReference type="ARBA" id="ARBA00004496"/>
    </source>
</evidence>
<gene>
    <name evidence="15 20" type="primary">pheT</name>
    <name evidence="20" type="ORF">GH975_05600</name>
</gene>
<feature type="domain" description="B5" evidence="19">
    <location>
        <begin position="400"/>
        <end position="475"/>
    </location>
</feature>
<dbReference type="Gene3D" id="3.30.56.10">
    <property type="match status" value="2"/>
</dbReference>
<dbReference type="CDD" id="cd00769">
    <property type="entry name" value="PheRS_beta_core"/>
    <property type="match status" value="1"/>
</dbReference>
<dbReference type="InterPro" id="IPR033714">
    <property type="entry name" value="tRNA_bind_bactPheRS"/>
</dbReference>
<feature type="binding site" evidence="15">
    <location>
        <position position="462"/>
    </location>
    <ligand>
        <name>Mg(2+)</name>
        <dbReference type="ChEBI" id="CHEBI:18420"/>
        <note>shared with alpha subunit</note>
    </ligand>
</feature>
<dbReference type="KEGG" id="llp:GH975_05600"/>
<dbReference type="PANTHER" id="PTHR10947:SF0">
    <property type="entry name" value="PHENYLALANINE--TRNA LIGASE BETA SUBUNIT"/>
    <property type="match status" value="1"/>
</dbReference>
<comment type="cofactor">
    <cofactor evidence="15">
        <name>Mg(2+)</name>
        <dbReference type="ChEBI" id="CHEBI:18420"/>
    </cofactor>
    <text evidence="15">Binds 2 magnesium ions per tetramer.</text>
</comment>
<dbReference type="NCBIfam" id="NF045760">
    <property type="entry name" value="YtpR"/>
    <property type="match status" value="1"/>
</dbReference>
<evidence type="ECO:0000256" key="13">
    <source>
        <dbReference type="ARBA" id="ARBA00023146"/>
    </source>
</evidence>
<evidence type="ECO:0000256" key="5">
    <source>
        <dbReference type="ARBA" id="ARBA00022555"/>
    </source>
</evidence>
<evidence type="ECO:0000256" key="2">
    <source>
        <dbReference type="ARBA" id="ARBA00008653"/>
    </source>
</evidence>
<dbReference type="FunFam" id="3.30.930.10:FF:000022">
    <property type="entry name" value="Phenylalanine--tRNA ligase beta subunit"/>
    <property type="match status" value="1"/>
</dbReference>
<evidence type="ECO:0000256" key="11">
    <source>
        <dbReference type="ARBA" id="ARBA00022884"/>
    </source>
</evidence>
<evidence type="ECO:0000256" key="3">
    <source>
        <dbReference type="ARBA" id="ARBA00011209"/>
    </source>
</evidence>
<dbReference type="GO" id="GO:0005524">
    <property type="term" value="F:ATP binding"/>
    <property type="evidence" value="ECO:0007669"/>
    <property type="project" value="UniProtKB-UniRule"/>
</dbReference>
<organism evidence="20 21">
    <name type="scientific">Litorivicinus lipolyticus</name>
    <dbReference type="NCBI Taxonomy" id="418701"/>
    <lineage>
        <taxon>Bacteria</taxon>
        <taxon>Pseudomonadati</taxon>
        <taxon>Pseudomonadota</taxon>
        <taxon>Gammaproteobacteria</taxon>
        <taxon>Oceanospirillales</taxon>
        <taxon>Litorivicinaceae</taxon>
        <taxon>Litorivicinus</taxon>
    </lineage>
</organism>
<dbReference type="PROSITE" id="PS51483">
    <property type="entry name" value="B5"/>
    <property type="match status" value="1"/>
</dbReference>
<evidence type="ECO:0000259" key="19">
    <source>
        <dbReference type="PROSITE" id="PS51483"/>
    </source>
</evidence>
<evidence type="ECO:0000256" key="10">
    <source>
        <dbReference type="ARBA" id="ARBA00022842"/>
    </source>
</evidence>
<evidence type="ECO:0000259" key="18">
    <source>
        <dbReference type="PROSITE" id="PS51447"/>
    </source>
</evidence>
<keyword evidence="5 16" id="KW-0820">tRNA-binding</keyword>
<comment type="catalytic activity">
    <reaction evidence="14 15">
        <text>tRNA(Phe) + L-phenylalanine + ATP = L-phenylalanyl-tRNA(Phe) + AMP + diphosphate + H(+)</text>
        <dbReference type="Rhea" id="RHEA:19413"/>
        <dbReference type="Rhea" id="RHEA-COMP:9668"/>
        <dbReference type="Rhea" id="RHEA-COMP:9699"/>
        <dbReference type="ChEBI" id="CHEBI:15378"/>
        <dbReference type="ChEBI" id="CHEBI:30616"/>
        <dbReference type="ChEBI" id="CHEBI:33019"/>
        <dbReference type="ChEBI" id="CHEBI:58095"/>
        <dbReference type="ChEBI" id="CHEBI:78442"/>
        <dbReference type="ChEBI" id="CHEBI:78531"/>
        <dbReference type="ChEBI" id="CHEBI:456215"/>
        <dbReference type="EC" id="6.1.1.20"/>
    </reaction>
</comment>
<evidence type="ECO:0000259" key="17">
    <source>
        <dbReference type="PROSITE" id="PS50886"/>
    </source>
</evidence>
<keyword evidence="7 15" id="KW-0479">Metal-binding</keyword>
<reference evidence="20 21" key="1">
    <citation type="submission" date="2019-11" db="EMBL/GenBank/DDBJ databases">
        <authorList>
            <person name="Khan S.A."/>
            <person name="Jeon C.O."/>
            <person name="Chun B.H."/>
        </authorList>
    </citation>
    <scope>NUCLEOTIDE SEQUENCE [LARGE SCALE GENOMIC DNA]</scope>
    <source>
        <strain evidence="20 21">IMCC 1097</strain>
    </source>
</reference>
<keyword evidence="13 15" id="KW-0030">Aminoacyl-tRNA synthetase</keyword>
<keyword evidence="12 15" id="KW-0648">Protein biosynthesis</keyword>
<dbReference type="FunFam" id="3.30.56.10:FF:000002">
    <property type="entry name" value="Phenylalanine--tRNA ligase beta subunit"/>
    <property type="match status" value="1"/>
</dbReference>
<dbReference type="SUPFAM" id="SSF46955">
    <property type="entry name" value="Putative DNA-binding domain"/>
    <property type="match status" value="1"/>
</dbReference>